<reference evidence="2" key="1">
    <citation type="journal article" date="2019" name="Int. J. Syst. Evol. Microbiol.">
        <title>The Global Catalogue of Microorganisms (GCM) 10K type strain sequencing project: providing services to taxonomists for standard genome sequencing and annotation.</title>
        <authorList>
            <consortium name="The Broad Institute Genomics Platform"/>
            <consortium name="The Broad Institute Genome Sequencing Center for Infectious Disease"/>
            <person name="Wu L."/>
            <person name="Ma J."/>
        </authorList>
    </citation>
    <scope>NUCLEOTIDE SEQUENCE [LARGE SCALE GENOMIC DNA]</scope>
    <source>
        <strain evidence="2">CCUG 58760</strain>
    </source>
</reference>
<accession>A0ABW0GBW0</accession>
<protein>
    <submittedName>
        <fullName evidence="1">DUF3800 domain-containing protein</fullName>
    </submittedName>
</protein>
<dbReference type="Pfam" id="PF12686">
    <property type="entry name" value="DUF3800"/>
    <property type="match status" value="1"/>
</dbReference>
<dbReference type="Proteomes" id="UP001596166">
    <property type="component" value="Unassembled WGS sequence"/>
</dbReference>
<name>A0ABW0GBW0_9PROT</name>
<evidence type="ECO:0000313" key="1">
    <source>
        <dbReference type="EMBL" id="MFC5358056.1"/>
    </source>
</evidence>
<evidence type="ECO:0000313" key="2">
    <source>
        <dbReference type="Proteomes" id="UP001596166"/>
    </source>
</evidence>
<comment type="caution">
    <text evidence="1">The sequence shown here is derived from an EMBL/GenBank/DDBJ whole genome shotgun (WGS) entry which is preliminary data.</text>
</comment>
<proteinExistence type="predicted"/>
<dbReference type="InterPro" id="IPR024524">
    <property type="entry name" value="DUF3800"/>
</dbReference>
<keyword evidence="2" id="KW-1185">Reference proteome</keyword>
<sequence length="203" mass="23590">MLVFIDESGDPGFKTEKGSTPIFVASMVILRDNDDARITEDAIRRLLVDLRCAPEFKFNKCDFEKRDAFFQAVRTLPFRVRAIAVEKNVIYSPHIRCDKERFYEFFVAQMMTHDGNTLQDAKVIIDGSGDREFRKKLGARLRREMGPGRLRDVRFKDSVADPLLQLADMCAGAIARSYRTNREDPGRWRQMLRSRISDVWTFK</sequence>
<dbReference type="RefSeq" id="WP_376997740.1">
    <property type="nucleotide sequence ID" value="NZ_JBHSLC010000081.1"/>
</dbReference>
<dbReference type="EMBL" id="JBHSLC010000081">
    <property type="protein sequence ID" value="MFC5358056.1"/>
    <property type="molecule type" value="Genomic_DNA"/>
</dbReference>
<organism evidence="1 2">
    <name type="scientific">Azospirillum himalayense</name>
    <dbReference type="NCBI Taxonomy" id="654847"/>
    <lineage>
        <taxon>Bacteria</taxon>
        <taxon>Pseudomonadati</taxon>
        <taxon>Pseudomonadota</taxon>
        <taxon>Alphaproteobacteria</taxon>
        <taxon>Rhodospirillales</taxon>
        <taxon>Azospirillaceae</taxon>
        <taxon>Azospirillum</taxon>
    </lineage>
</organism>
<gene>
    <name evidence="1" type="ORF">ACFPMG_24010</name>
</gene>